<accession>A0A1R2CLC9</accession>
<dbReference type="SMART" id="SM00355">
    <property type="entry name" value="ZnF_C2H2"/>
    <property type="match status" value="3"/>
</dbReference>
<evidence type="ECO:0000256" key="4">
    <source>
        <dbReference type="ARBA" id="ARBA00022771"/>
    </source>
</evidence>
<feature type="region of interest" description="Disordered" evidence="9">
    <location>
        <begin position="87"/>
        <end position="111"/>
    </location>
</feature>
<dbReference type="GO" id="GO:0000981">
    <property type="term" value="F:DNA-binding transcription factor activity, RNA polymerase II-specific"/>
    <property type="evidence" value="ECO:0007669"/>
    <property type="project" value="TreeGrafter"/>
</dbReference>
<dbReference type="OrthoDB" id="372803at2759"/>
<evidence type="ECO:0000313" key="11">
    <source>
        <dbReference type="EMBL" id="OMJ89766.1"/>
    </source>
</evidence>
<proteinExistence type="predicted"/>
<gene>
    <name evidence="11" type="ORF">SteCoe_8036</name>
</gene>
<keyword evidence="12" id="KW-1185">Reference proteome</keyword>
<evidence type="ECO:0000256" key="8">
    <source>
        <dbReference type="PROSITE-ProRule" id="PRU00042"/>
    </source>
</evidence>
<keyword evidence="4 8" id="KW-0863">Zinc-finger</keyword>
<dbReference type="Proteomes" id="UP000187209">
    <property type="component" value="Unassembled WGS sequence"/>
</dbReference>
<feature type="domain" description="C2H2-type" evidence="10">
    <location>
        <begin position="41"/>
        <end position="68"/>
    </location>
</feature>
<dbReference type="InterPro" id="IPR013087">
    <property type="entry name" value="Znf_C2H2_type"/>
</dbReference>
<dbReference type="PROSITE" id="PS00028">
    <property type="entry name" value="ZINC_FINGER_C2H2_1"/>
    <property type="match status" value="3"/>
</dbReference>
<sequence>MNNSTIGKELKNFPCELCKKTFPDKSKLARHFLVHTKEKPFKCTYCHKLFSLDYNLKTHMRVHSGDKPFICRVPGCGKRFSQSSNMKVHERSHIRTDRKVSSPKENVSNEEVPKPEVIISDKICREITQSSSVSASVKSEETKSPPKTDTYENYIETPPFYENLFIFSYLEF</sequence>
<dbReference type="GO" id="GO:0000785">
    <property type="term" value="C:chromatin"/>
    <property type="evidence" value="ECO:0007669"/>
    <property type="project" value="TreeGrafter"/>
</dbReference>
<dbReference type="AlphaFoldDB" id="A0A1R2CLC9"/>
<dbReference type="PANTHER" id="PTHR14003">
    <property type="entry name" value="TRANSCRIPTIONAL REPRESSOR PROTEIN YY"/>
    <property type="match status" value="1"/>
</dbReference>
<dbReference type="Gene3D" id="3.30.160.60">
    <property type="entry name" value="Classic Zinc Finger"/>
    <property type="match status" value="3"/>
</dbReference>
<keyword evidence="5" id="KW-0862">Zinc</keyword>
<dbReference type="InterPro" id="IPR036236">
    <property type="entry name" value="Znf_C2H2_sf"/>
</dbReference>
<keyword evidence="6" id="KW-0238">DNA-binding</keyword>
<feature type="domain" description="C2H2-type" evidence="10">
    <location>
        <begin position="13"/>
        <end position="40"/>
    </location>
</feature>
<dbReference type="Pfam" id="PF00096">
    <property type="entry name" value="zf-C2H2"/>
    <property type="match status" value="3"/>
</dbReference>
<dbReference type="GO" id="GO:0008270">
    <property type="term" value="F:zinc ion binding"/>
    <property type="evidence" value="ECO:0007669"/>
    <property type="project" value="UniProtKB-KW"/>
</dbReference>
<dbReference type="SUPFAM" id="SSF57667">
    <property type="entry name" value="beta-beta-alpha zinc fingers"/>
    <property type="match status" value="2"/>
</dbReference>
<dbReference type="FunFam" id="3.30.160.60:FF:000104">
    <property type="entry name" value="Transcriptional repressor protein YY1"/>
    <property type="match status" value="1"/>
</dbReference>
<dbReference type="GO" id="GO:0031519">
    <property type="term" value="C:PcG protein complex"/>
    <property type="evidence" value="ECO:0007669"/>
    <property type="project" value="TreeGrafter"/>
</dbReference>
<evidence type="ECO:0000256" key="7">
    <source>
        <dbReference type="ARBA" id="ARBA00023242"/>
    </source>
</evidence>
<keyword evidence="3" id="KW-0677">Repeat</keyword>
<evidence type="ECO:0000256" key="9">
    <source>
        <dbReference type="SAM" id="MobiDB-lite"/>
    </source>
</evidence>
<dbReference type="PANTHER" id="PTHR14003:SF19">
    <property type="entry name" value="YY2 TRANSCRIPTION FACTOR"/>
    <property type="match status" value="1"/>
</dbReference>
<comment type="caution">
    <text evidence="11">The sequence shown here is derived from an EMBL/GenBank/DDBJ whole genome shotgun (WGS) entry which is preliminary data.</text>
</comment>
<organism evidence="11 12">
    <name type="scientific">Stentor coeruleus</name>
    <dbReference type="NCBI Taxonomy" id="5963"/>
    <lineage>
        <taxon>Eukaryota</taxon>
        <taxon>Sar</taxon>
        <taxon>Alveolata</taxon>
        <taxon>Ciliophora</taxon>
        <taxon>Postciliodesmatophora</taxon>
        <taxon>Heterotrichea</taxon>
        <taxon>Heterotrichida</taxon>
        <taxon>Stentoridae</taxon>
        <taxon>Stentor</taxon>
    </lineage>
</organism>
<feature type="domain" description="C2H2-type" evidence="10">
    <location>
        <begin position="69"/>
        <end position="98"/>
    </location>
</feature>
<dbReference type="GO" id="GO:0000978">
    <property type="term" value="F:RNA polymerase II cis-regulatory region sequence-specific DNA binding"/>
    <property type="evidence" value="ECO:0007669"/>
    <property type="project" value="TreeGrafter"/>
</dbReference>
<keyword evidence="7" id="KW-0539">Nucleus</keyword>
<evidence type="ECO:0000256" key="5">
    <source>
        <dbReference type="ARBA" id="ARBA00022833"/>
    </source>
</evidence>
<name>A0A1R2CLC9_9CILI</name>
<evidence type="ECO:0000259" key="10">
    <source>
        <dbReference type="PROSITE" id="PS50157"/>
    </source>
</evidence>
<feature type="region of interest" description="Disordered" evidence="9">
    <location>
        <begin position="132"/>
        <end position="152"/>
    </location>
</feature>
<evidence type="ECO:0000256" key="3">
    <source>
        <dbReference type="ARBA" id="ARBA00022737"/>
    </source>
</evidence>
<dbReference type="GO" id="GO:0005667">
    <property type="term" value="C:transcription regulator complex"/>
    <property type="evidence" value="ECO:0007669"/>
    <property type="project" value="TreeGrafter"/>
</dbReference>
<keyword evidence="2" id="KW-0479">Metal-binding</keyword>
<dbReference type="FunFam" id="3.30.160.60:FF:000125">
    <property type="entry name" value="Putative zinc finger protein 143"/>
    <property type="match status" value="1"/>
</dbReference>
<feature type="compositionally biased region" description="Basic and acidic residues" evidence="9">
    <location>
        <begin position="87"/>
        <end position="102"/>
    </location>
</feature>
<evidence type="ECO:0000256" key="2">
    <source>
        <dbReference type="ARBA" id="ARBA00022723"/>
    </source>
</evidence>
<dbReference type="EMBL" id="MPUH01000118">
    <property type="protein sequence ID" value="OMJ89766.1"/>
    <property type="molecule type" value="Genomic_DNA"/>
</dbReference>
<protein>
    <recommendedName>
        <fullName evidence="10">C2H2-type domain-containing protein</fullName>
    </recommendedName>
</protein>
<dbReference type="PROSITE" id="PS50157">
    <property type="entry name" value="ZINC_FINGER_C2H2_2"/>
    <property type="match status" value="3"/>
</dbReference>
<feature type="compositionally biased region" description="Basic and acidic residues" evidence="9">
    <location>
        <begin position="138"/>
        <end position="150"/>
    </location>
</feature>
<evidence type="ECO:0000313" key="12">
    <source>
        <dbReference type="Proteomes" id="UP000187209"/>
    </source>
</evidence>
<evidence type="ECO:0000256" key="1">
    <source>
        <dbReference type="ARBA" id="ARBA00004123"/>
    </source>
</evidence>
<evidence type="ECO:0000256" key="6">
    <source>
        <dbReference type="ARBA" id="ARBA00023125"/>
    </source>
</evidence>
<comment type="subcellular location">
    <subcellularLocation>
        <location evidence="1">Nucleus</location>
    </subcellularLocation>
</comment>
<reference evidence="11 12" key="1">
    <citation type="submission" date="2016-11" db="EMBL/GenBank/DDBJ databases">
        <title>The macronuclear genome of Stentor coeruleus: a giant cell with tiny introns.</title>
        <authorList>
            <person name="Slabodnick M."/>
            <person name="Ruby J.G."/>
            <person name="Reiff S.B."/>
            <person name="Swart E.C."/>
            <person name="Gosai S."/>
            <person name="Prabakaran S."/>
            <person name="Witkowska E."/>
            <person name="Larue G.E."/>
            <person name="Fisher S."/>
            <person name="Freeman R.M."/>
            <person name="Gunawardena J."/>
            <person name="Chu W."/>
            <person name="Stover N.A."/>
            <person name="Gregory B.D."/>
            <person name="Nowacki M."/>
            <person name="Derisi J."/>
            <person name="Roy S.W."/>
            <person name="Marshall W.F."/>
            <person name="Sood P."/>
        </authorList>
    </citation>
    <scope>NUCLEOTIDE SEQUENCE [LARGE SCALE GENOMIC DNA]</scope>
    <source>
        <strain evidence="11">WM001</strain>
    </source>
</reference>